<comment type="caution">
    <text evidence="4">The sequence shown here is derived from an EMBL/GenBank/DDBJ whole genome shotgun (WGS) entry which is preliminary data.</text>
</comment>
<evidence type="ECO:0000259" key="3">
    <source>
        <dbReference type="PROSITE" id="PS51194"/>
    </source>
</evidence>
<evidence type="ECO:0000313" key="5">
    <source>
        <dbReference type="Proteomes" id="UP000305848"/>
    </source>
</evidence>
<feature type="domain" description="Helicase C-terminal" evidence="3">
    <location>
        <begin position="680"/>
        <end position="851"/>
    </location>
</feature>
<keyword evidence="4" id="KW-0347">Helicase</keyword>
<dbReference type="CDD" id="cd09178">
    <property type="entry name" value="PLDc_N_Snf2_like"/>
    <property type="match status" value="1"/>
</dbReference>
<dbReference type="InterPro" id="IPR025202">
    <property type="entry name" value="PLD-like_dom"/>
</dbReference>
<dbReference type="PANTHER" id="PTHR45766">
    <property type="entry name" value="DNA ANNEALING HELICASE AND ENDONUCLEASE ZRANB3 FAMILY MEMBER"/>
    <property type="match status" value="1"/>
</dbReference>
<evidence type="ECO:0000256" key="1">
    <source>
        <dbReference type="ARBA" id="ARBA00022801"/>
    </source>
</evidence>
<dbReference type="GO" id="GO:0004386">
    <property type="term" value="F:helicase activity"/>
    <property type="evidence" value="ECO:0007669"/>
    <property type="project" value="UniProtKB-KW"/>
</dbReference>
<sequence>MSTKFFTNHNGNSVLKKFKGAFEHIANIYAFHAVVGYFRASGYYAIREHLMKVPEVKILVGINVDVISAEAKRRGLLFFGDAERTRDEFIKWMRQDIKEASYTKEVEDGILQFMEDIIDKKIQIRVHKTKKLHAKIYIFLPQNFNEYSGGEVITGSSNLTSAGLGVEDVGNYEFNVALRDYDDVAFAEKEFAELWKDGEEILPIDIDRIRHKSHIGQLFTPFELYIKFLIEYFGKNIDYDPDTVGDLPRNFKKLSYQIDAVNQGYQMILDHNGFILADVVGLGKTVIASMIAKRFLIANGTLSTKILVVFPPPLEKNWKTTFRYFGLDKHTRFISNGSLHKVLKDNEDYWPKEDYDLILVDEAHKFRNHRSIMFDNLQTICKAPRSIIGNVSGYRKKVVLISATPLNNRPDDIYYQLQLFQDARKSTLPVTNLQSFFAPLIRKYKEIIAGAKLNGKPDVAALRTIYGDIRNKVLEPITVRRTRTDVKNYPAYLKDLEEQGIRFPDIAPPKAVEYELGPELEALFYNTIACLVDEIGYYRYQAIAYLLPEIQDKYYSQAERVSKTLAQIMMTQMVKRLESSFYAFKKSLERFRISTQRMIDMFAKGKIYVAPSTNVNALMDQDWTDEQIEERILELSAEDPKNQIFTPQDFDEEFIDLLRADLAHITKICGQWDEITEDPKLDLFKQLLKNELFRNDINKTGKLVIFTESKETADYLTKQLHYPKTLTVSADNRKAVFDAIQKNFDANYNGDFQDDYNIIISTEVLAEGVNLHRSNIIVNYDTPWNATRLMQRIGRVNRIGSVADVIYNYAFYPSRQSDKLINLYNNAYIKLQGFHTAFGEDSRIYTVEEVLEQVKLHTQGVGEEEDKRLIYLRFIREFKEKNEKEFRRIKNLPLKARTGRKPGKKHKTLQGSSLIFMKSPYKTEFYKVDNRGKIEALTFIQAAELFEATITEVSEALPDYHHAHIEKASAYFEQELFSNSVETVSGEQADAKTNGAKKFIRELRADSRDEKFRNAAETILLLLDKGTITNLPNELNKLRLKYNKGDIKAHAAENLVMQLAAKYMQQDASEEDADVLDAPPLPFEITQKPDIILSETFQSHL</sequence>
<keyword evidence="4" id="KW-0547">Nucleotide-binding</keyword>
<keyword evidence="1" id="KW-0378">Hydrolase</keyword>
<dbReference type="GO" id="GO:0005524">
    <property type="term" value="F:ATP binding"/>
    <property type="evidence" value="ECO:0007669"/>
    <property type="project" value="InterPro"/>
</dbReference>
<name>A0A4U3L5E4_9BACT</name>
<dbReference type="GO" id="GO:0016787">
    <property type="term" value="F:hydrolase activity"/>
    <property type="evidence" value="ECO:0007669"/>
    <property type="project" value="UniProtKB-KW"/>
</dbReference>
<dbReference type="SMART" id="SM00490">
    <property type="entry name" value="HELICc"/>
    <property type="match status" value="1"/>
</dbReference>
<dbReference type="InterPro" id="IPR001650">
    <property type="entry name" value="Helicase_C-like"/>
</dbReference>
<dbReference type="OrthoDB" id="9814088at2"/>
<reference evidence="4 5" key="1">
    <citation type="submission" date="2019-05" db="EMBL/GenBank/DDBJ databases">
        <title>Panacibacter sp. strain 17mud1-8 Genome sequencing and assembly.</title>
        <authorList>
            <person name="Chhetri G."/>
        </authorList>
    </citation>
    <scope>NUCLEOTIDE SEQUENCE [LARGE SCALE GENOMIC DNA]</scope>
    <source>
        <strain evidence="4 5">17mud1-8</strain>
    </source>
</reference>
<dbReference type="PROSITE" id="PS51194">
    <property type="entry name" value="HELICASE_CTER"/>
    <property type="match status" value="1"/>
</dbReference>
<keyword evidence="4" id="KW-0067">ATP-binding</keyword>
<dbReference type="InterPro" id="IPR000330">
    <property type="entry name" value="SNF2_N"/>
</dbReference>
<dbReference type="Pfam" id="PF00176">
    <property type="entry name" value="SNF2-rel_dom"/>
    <property type="match status" value="1"/>
</dbReference>
<dbReference type="Gene3D" id="3.30.870.10">
    <property type="entry name" value="Endonuclease Chain A"/>
    <property type="match status" value="1"/>
</dbReference>
<dbReference type="Pfam" id="PF00271">
    <property type="entry name" value="Helicase_C"/>
    <property type="match status" value="1"/>
</dbReference>
<dbReference type="Pfam" id="PF13091">
    <property type="entry name" value="PLDc_2"/>
    <property type="match status" value="1"/>
</dbReference>
<accession>A0A4U3L5E4</accession>
<evidence type="ECO:0000259" key="2">
    <source>
        <dbReference type="PROSITE" id="PS51192"/>
    </source>
</evidence>
<organism evidence="4 5">
    <name type="scientific">Ilyomonas limi</name>
    <dbReference type="NCBI Taxonomy" id="2575867"/>
    <lineage>
        <taxon>Bacteria</taxon>
        <taxon>Pseudomonadati</taxon>
        <taxon>Bacteroidota</taxon>
        <taxon>Chitinophagia</taxon>
        <taxon>Chitinophagales</taxon>
        <taxon>Chitinophagaceae</taxon>
        <taxon>Ilyomonas</taxon>
    </lineage>
</organism>
<dbReference type="RefSeq" id="WP_137260765.1">
    <property type="nucleotide sequence ID" value="NZ_SZQL01000003.1"/>
</dbReference>
<dbReference type="Proteomes" id="UP000305848">
    <property type="component" value="Unassembled WGS sequence"/>
</dbReference>
<feature type="domain" description="Helicase ATP-binding" evidence="2">
    <location>
        <begin position="265"/>
        <end position="423"/>
    </location>
</feature>
<dbReference type="EMBL" id="SZQL01000003">
    <property type="protein sequence ID" value="TKK70220.1"/>
    <property type="molecule type" value="Genomic_DNA"/>
</dbReference>
<dbReference type="PANTHER" id="PTHR45766:SF6">
    <property type="entry name" value="SWI_SNF-RELATED MATRIX-ASSOCIATED ACTIN-DEPENDENT REGULATOR OF CHROMATIN SUBFAMILY A-LIKE PROTEIN 1"/>
    <property type="match status" value="1"/>
</dbReference>
<dbReference type="AlphaFoldDB" id="A0A4U3L5E4"/>
<dbReference type="Gene3D" id="3.40.50.10810">
    <property type="entry name" value="Tandem AAA-ATPase domain"/>
    <property type="match status" value="1"/>
</dbReference>
<dbReference type="InterPro" id="IPR014001">
    <property type="entry name" value="Helicase_ATP-bd"/>
</dbReference>
<gene>
    <name evidence="4" type="ORF">FC093_05580</name>
</gene>
<keyword evidence="5" id="KW-1185">Reference proteome</keyword>
<protein>
    <submittedName>
        <fullName evidence="4">Helicase</fullName>
    </submittedName>
</protein>
<proteinExistence type="predicted"/>
<dbReference type="InterPro" id="IPR038718">
    <property type="entry name" value="SNF2-like_sf"/>
</dbReference>
<dbReference type="SMART" id="SM00487">
    <property type="entry name" value="DEXDc"/>
    <property type="match status" value="1"/>
</dbReference>
<dbReference type="InterPro" id="IPR027417">
    <property type="entry name" value="P-loop_NTPase"/>
</dbReference>
<dbReference type="GO" id="GO:0003677">
    <property type="term" value="F:DNA binding"/>
    <property type="evidence" value="ECO:0007669"/>
    <property type="project" value="InterPro"/>
</dbReference>
<evidence type="ECO:0000313" key="4">
    <source>
        <dbReference type="EMBL" id="TKK70220.1"/>
    </source>
</evidence>
<dbReference type="PROSITE" id="PS51192">
    <property type="entry name" value="HELICASE_ATP_BIND_1"/>
    <property type="match status" value="1"/>
</dbReference>
<dbReference type="InterPro" id="IPR049730">
    <property type="entry name" value="SNF2/RAD54-like_C"/>
</dbReference>
<dbReference type="SUPFAM" id="SSF52540">
    <property type="entry name" value="P-loop containing nucleoside triphosphate hydrolases"/>
    <property type="match status" value="1"/>
</dbReference>
<dbReference type="Gene3D" id="3.40.50.300">
    <property type="entry name" value="P-loop containing nucleotide triphosphate hydrolases"/>
    <property type="match status" value="1"/>
</dbReference>
<dbReference type="CDD" id="cd18793">
    <property type="entry name" value="SF2_C_SNF"/>
    <property type="match status" value="1"/>
</dbReference>